<accession>A0A834H546</accession>
<comment type="caution">
    <text evidence="2">The sequence shown here is derived from an EMBL/GenBank/DDBJ whole genome shotgun (WGS) entry which is preliminary data.</text>
</comment>
<protein>
    <recommendedName>
        <fullName evidence="4">Integrase catalytic domain-containing protein</fullName>
    </recommendedName>
</protein>
<proteinExistence type="predicted"/>
<dbReference type="InterPro" id="IPR012337">
    <property type="entry name" value="RNaseH-like_sf"/>
</dbReference>
<keyword evidence="3" id="KW-1185">Reference proteome</keyword>
<dbReference type="SUPFAM" id="SSF53098">
    <property type="entry name" value="Ribonuclease H-like"/>
    <property type="match status" value="1"/>
</dbReference>
<evidence type="ECO:0000313" key="3">
    <source>
        <dbReference type="Proteomes" id="UP000626092"/>
    </source>
</evidence>
<name>A0A834H546_RHOSS</name>
<dbReference type="PANTHER" id="PTHR47266">
    <property type="entry name" value="ENDONUCLEASE-RELATED"/>
    <property type="match status" value="1"/>
</dbReference>
<dbReference type="AlphaFoldDB" id="A0A834H546"/>
<evidence type="ECO:0000313" key="2">
    <source>
        <dbReference type="EMBL" id="KAF7146417.1"/>
    </source>
</evidence>
<dbReference type="Proteomes" id="UP000626092">
    <property type="component" value="Unassembled WGS sequence"/>
</dbReference>
<reference evidence="2" key="1">
    <citation type="submission" date="2019-11" db="EMBL/GenBank/DDBJ databases">
        <authorList>
            <person name="Liu Y."/>
            <person name="Hou J."/>
            <person name="Li T.-Q."/>
            <person name="Guan C.-H."/>
            <person name="Wu X."/>
            <person name="Wu H.-Z."/>
            <person name="Ling F."/>
            <person name="Zhang R."/>
            <person name="Shi X.-G."/>
            <person name="Ren J.-P."/>
            <person name="Chen E.-F."/>
            <person name="Sun J.-M."/>
        </authorList>
    </citation>
    <scope>NUCLEOTIDE SEQUENCE</scope>
    <source>
        <strain evidence="2">Adult_tree_wgs_1</strain>
        <tissue evidence="2">Leaves</tissue>
    </source>
</reference>
<sequence>MTSWSRALTLKALILGHHWLLQKIHQRLWAADALSRRMEEEQVFVDDSANVCALSMVVCGWGTQLSLSSAYHPQSDGQTMVVNRWIEGYLRCISGDRPKSWAQWLPMAEWWYNITFHISTGVTPHEALYGQSPPSHKYCTLGGTSAAVADALLQDRDAALRLLKEHLTHSQNRMK</sequence>
<keyword evidence="1" id="KW-0732">Signal</keyword>
<evidence type="ECO:0000256" key="1">
    <source>
        <dbReference type="SAM" id="SignalP"/>
    </source>
</evidence>
<dbReference type="OrthoDB" id="5554229at2759"/>
<dbReference type="GO" id="GO:0003676">
    <property type="term" value="F:nucleic acid binding"/>
    <property type="evidence" value="ECO:0007669"/>
    <property type="project" value="InterPro"/>
</dbReference>
<feature type="chain" id="PRO_5032402534" description="Integrase catalytic domain-containing protein" evidence="1">
    <location>
        <begin position="17"/>
        <end position="175"/>
    </location>
</feature>
<dbReference type="EMBL" id="WJXA01000004">
    <property type="protein sequence ID" value="KAF7146417.1"/>
    <property type="molecule type" value="Genomic_DNA"/>
</dbReference>
<dbReference type="InterPro" id="IPR052160">
    <property type="entry name" value="Gypsy_RT_Integrase-like"/>
</dbReference>
<gene>
    <name evidence="2" type="ORF">RHSIM_Rhsim04G0120700</name>
</gene>
<organism evidence="2 3">
    <name type="scientific">Rhododendron simsii</name>
    <name type="common">Sims's rhododendron</name>
    <dbReference type="NCBI Taxonomy" id="118357"/>
    <lineage>
        <taxon>Eukaryota</taxon>
        <taxon>Viridiplantae</taxon>
        <taxon>Streptophyta</taxon>
        <taxon>Embryophyta</taxon>
        <taxon>Tracheophyta</taxon>
        <taxon>Spermatophyta</taxon>
        <taxon>Magnoliopsida</taxon>
        <taxon>eudicotyledons</taxon>
        <taxon>Gunneridae</taxon>
        <taxon>Pentapetalae</taxon>
        <taxon>asterids</taxon>
        <taxon>Ericales</taxon>
        <taxon>Ericaceae</taxon>
        <taxon>Ericoideae</taxon>
        <taxon>Rhodoreae</taxon>
        <taxon>Rhododendron</taxon>
    </lineage>
</organism>
<dbReference type="Gene3D" id="3.30.420.10">
    <property type="entry name" value="Ribonuclease H-like superfamily/Ribonuclease H"/>
    <property type="match status" value="1"/>
</dbReference>
<dbReference type="InterPro" id="IPR036397">
    <property type="entry name" value="RNaseH_sf"/>
</dbReference>
<evidence type="ECO:0008006" key="4">
    <source>
        <dbReference type="Google" id="ProtNLM"/>
    </source>
</evidence>
<feature type="signal peptide" evidence="1">
    <location>
        <begin position="1"/>
        <end position="16"/>
    </location>
</feature>